<dbReference type="InterPro" id="IPR029063">
    <property type="entry name" value="SAM-dependent_MTases_sf"/>
</dbReference>
<comment type="subcellular location">
    <subcellularLocation>
        <location evidence="6">Cytoplasm</location>
    </subcellularLocation>
</comment>
<dbReference type="PANTHER" id="PTHR13393">
    <property type="entry name" value="SAM-DEPENDENT METHYLTRANSFERASE"/>
    <property type="match status" value="1"/>
</dbReference>
<dbReference type="PIRSF" id="PIRSF029038">
    <property type="entry name" value="Mtase_YbiN_prd"/>
    <property type="match status" value="1"/>
</dbReference>
<dbReference type="SUPFAM" id="SSF53335">
    <property type="entry name" value="S-adenosyl-L-methionine-dependent methyltransferases"/>
    <property type="match status" value="1"/>
</dbReference>
<evidence type="ECO:0000256" key="1">
    <source>
        <dbReference type="ARBA" id="ARBA00022490"/>
    </source>
</evidence>
<evidence type="ECO:0000313" key="9">
    <source>
        <dbReference type="Proteomes" id="UP000283433"/>
    </source>
</evidence>
<dbReference type="HAMAP" id="MF_01848">
    <property type="entry name" value="23SrRNA_methyltr_F"/>
    <property type="match status" value="1"/>
</dbReference>
<dbReference type="InterPro" id="IPR010286">
    <property type="entry name" value="METTL16/RlmF"/>
</dbReference>
<dbReference type="OrthoDB" id="1115728at2"/>
<dbReference type="InterPro" id="IPR016909">
    <property type="entry name" value="rRNA_lsu_MeTfrase_F"/>
</dbReference>
<keyword evidence="1 6" id="KW-0963">Cytoplasm</keyword>
<evidence type="ECO:0000256" key="2">
    <source>
        <dbReference type="ARBA" id="ARBA00022552"/>
    </source>
</evidence>
<dbReference type="EMBL" id="MBTA01000004">
    <property type="protein sequence ID" value="RKD18680.1"/>
    <property type="molecule type" value="Genomic_DNA"/>
</dbReference>
<dbReference type="AlphaFoldDB" id="A0A419S9L5"/>
<dbReference type="EC" id="2.1.1.181" evidence="6"/>
<dbReference type="PANTHER" id="PTHR13393:SF0">
    <property type="entry name" value="RNA N6-ADENOSINE-METHYLTRANSFERASE METTL16"/>
    <property type="match status" value="1"/>
</dbReference>
<evidence type="ECO:0000256" key="5">
    <source>
        <dbReference type="ARBA" id="ARBA00022691"/>
    </source>
</evidence>
<dbReference type="Proteomes" id="UP000283433">
    <property type="component" value="Unassembled WGS sequence"/>
</dbReference>
<keyword evidence="4 6" id="KW-0808">Transferase</keyword>
<keyword evidence="5 6" id="KW-0949">S-adenosyl-L-methionine</keyword>
<keyword evidence="2 6" id="KW-0698">rRNA processing</keyword>
<comment type="function">
    <text evidence="6">Specifically methylates the adenine in position 1618 of 23S rRNA.</text>
</comment>
<name>A0A419S9L5_9SPHI</name>
<organism evidence="8 9">
    <name type="scientific">Pelobium manganitolerans</name>
    <dbReference type="NCBI Taxonomy" id="1842495"/>
    <lineage>
        <taxon>Bacteria</taxon>
        <taxon>Pseudomonadati</taxon>
        <taxon>Bacteroidota</taxon>
        <taxon>Sphingobacteriia</taxon>
        <taxon>Sphingobacteriales</taxon>
        <taxon>Sphingobacteriaceae</taxon>
        <taxon>Pelobium</taxon>
    </lineage>
</organism>
<dbReference type="Pfam" id="PF05971">
    <property type="entry name" value="Methyltransf_10"/>
    <property type="match status" value="1"/>
</dbReference>
<evidence type="ECO:0000313" key="8">
    <source>
        <dbReference type="EMBL" id="RKD18680.1"/>
    </source>
</evidence>
<comment type="caution">
    <text evidence="8">The sequence shown here is derived from an EMBL/GenBank/DDBJ whole genome shotgun (WGS) entry which is preliminary data.</text>
</comment>
<dbReference type="NCBIfam" id="NF008725">
    <property type="entry name" value="PRK11727.1"/>
    <property type="match status" value="1"/>
</dbReference>
<dbReference type="GO" id="GO:0052907">
    <property type="term" value="F:23S rRNA (adenine(1618)-N(6))-methyltransferase activity"/>
    <property type="evidence" value="ECO:0007669"/>
    <property type="project" value="UniProtKB-EC"/>
</dbReference>
<dbReference type="GO" id="GO:0070475">
    <property type="term" value="P:rRNA base methylation"/>
    <property type="evidence" value="ECO:0007669"/>
    <property type="project" value="TreeGrafter"/>
</dbReference>
<reference evidence="8 9" key="1">
    <citation type="submission" date="2016-07" db="EMBL/GenBank/DDBJ databases">
        <title>Genome of Pelobium manganitolerans.</title>
        <authorList>
            <person name="Wu S."/>
            <person name="Wang G."/>
        </authorList>
    </citation>
    <scope>NUCLEOTIDE SEQUENCE [LARGE SCALE GENOMIC DNA]</scope>
    <source>
        <strain evidence="8 9">YS-25</strain>
    </source>
</reference>
<sequence length="332" mass="36704">MAKPTAKKKGREKAKSQLHPRNKHHGRYNLQELIKANAELATFVKVNEHGAETIDFANADAVKALNKALLQHFYDVKSWDIPEGFLCPPIPGRADYVHNVADLLALANGGKVPTGKQIKCLDIGVGANCVYPLIGTHEYGWTFIGSEISKEAIDAAQKIVDANPSLASKIKLRLQVNPKNILPGAIEKTERIHATFCNPPFYATLTEAQNASLKKLSNLNKTPVNEVKRNFGGQEHELWCHGGEGKFVNDMIRQSEEFGKSCLWFTTLISNHENLKGAQKLLEKLGAADVKVKPMGQGNKVSRILAWTFIPAEKRKHWFPSNGEAAKPDSED</sequence>
<protein>
    <recommendedName>
        <fullName evidence="6">Ribosomal RNA large subunit methyltransferase F</fullName>
        <ecNumber evidence="6">2.1.1.181</ecNumber>
    </recommendedName>
    <alternativeName>
        <fullName evidence="6">23S rRNA mA1618 methyltransferase</fullName>
    </alternativeName>
    <alternativeName>
        <fullName evidence="6">rRNA adenine N-6-methyltransferase</fullName>
    </alternativeName>
</protein>
<dbReference type="Gene3D" id="3.40.50.150">
    <property type="entry name" value="Vaccinia Virus protein VP39"/>
    <property type="match status" value="1"/>
</dbReference>
<gene>
    <name evidence="6" type="primary">rlmF</name>
    <name evidence="8" type="ORF">BCY91_15210</name>
</gene>
<evidence type="ECO:0000256" key="6">
    <source>
        <dbReference type="HAMAP-Rule" id="MF_01848"/>
    </source>
</evidence>
<dbReference type="GO" id="GO:0005737">
    <property type="term" value="C:cytoplasm"/>
    <property type="evidence" value="ECO:0007669"/>
    <property type="project" value="UniProtKB-SubCell"/>
</dbReference>
<comment type="similarity">
    <text evidence="6">Belongs to the methyltransferase superfamily. METTL16/RlmF family.</text>
</comment>
<dbReference type="RefSeq" id="WP_120180859.1">
    <property type="nucleotide sequence ID" value="NZ_MBTA01000004.1"/>
</dbReference>
<keyword evidence="9" id="KW-1185">Reference proteome</keyword>
<evidence type="ECO:0000256" key="4">
    <source>
        <dbReference type="ARBA" id="ARBA00022679"/>
    </source>
</evidence>
<feature type="region of interest" description="Disordered" evidence="7">
    <location>
        <begin position="1"/>
        <end position="25"/>
    </location>
</feature>
<comment type="catalytic activity">
    <reaction evidence="6">
        <text>adenosine(1618) in 23S rRNA + S-adenosyl-L-methionine = N(6)-methyladenosine(1618) in 23S rRNA + S-adenosyl-L-homocysteine + H(+)</text>
        <dbReference type="Rhea" id="RHEA:16497"/>
        <dbReference type="Rhea" id="RHEA-COMP:10229"/>
        <dbReference type="Rhea" id="RHEA-COMP:10231"/>
        <dbReference type="ChEBI" id="CHEBI:15378"/>
        <dbReference type="ChEBI" id="CHEBI:57856"/>
        <dbReference type="ChEBI" id="CHEBI:59789"/>
        <dbReference type="ChEBI" id="CHEBI:74411"/>
        <dbReference type="ChEBI" id="CHEBI:74449"/>
        <dbReference type="EC" id="2.1.1.181"/>
    </reaction>
</comment>
<evidence type="ECO:0000256" key="3">
    <source>
        <dbReference type="ARBA" id="ARBA00022603"/>
    </source>
</evidence>
<proteinExistence type="inferred from homology"/>
<accession>A0A419S9L5</accession>
<evidence type="ECO:0000256" key="7">
    <source>
        <dbReference type="SAM" id="MobiDB-lite"/>
    </source>
</evidence>
<keyword evidence="3 6" id="KW-0489">Methyltransferase</keyword>